<dbReference type="EMBL" id="WHUW01000057">
    <property type="protein sequence ID" value="KAF8430772.1"/>
    <property type="molecule type" value="Genomic_DNA"/>
</dbReference>
<keyword evidence="3" id="KW-1185">Reference proteome</keyword>
<evidence type="ECO:0000313" key="2">
    <source>
        <dbReference type="EMBL" id="KAF8430772.1"/>
    </source>
</evidence>
<proteinExistence type="predicted"/>
<evidence type="ECO:0000256" key="1">
    <source>
        <dbReference type="SAM" id="Phobius"/>
    </source>
</evidence>
<gene>
    <name evidence="2" type="ORF">L210DRAFT_3651572</name>
</gene>
<reference evidence="2" key="1">
    <citation type="submission" date="2019-10" db="EMBL/GenBank/DDBJ databases">
        <authorList>
            <consortium name="DOE Joint Genome Institute"/>
            <person name="Kuo A."/>
            <person name="Miyauchi S."/>
            <person name="Kiss E."/>
            <person name="Drula E."/>
            <person name="Kohler A."/>
            <person name="Sanchez-Garcia M."/>
            <person name="Andreopoulos B."/>
            <person name="Barry K.W."/>
            <person name="Bonito G."/>
            <person name="Buee M."/>
            <person name="Carver A."/>
            <person name="Chen C."/>
            <person name="Cichocki N."/>
            <person name="Clum A."/>
            <person name="Culley D."/>
            <person name="Crous P.W."/>
            <person name="Fauchery L."/>
            <person name="Girlanda M."/>
            <person name="Hayes R."/>
            <person name="Keri Z."/>
            <person name="LaButti K."/>
            <person name="Lipzen A."/>
            <person name="Lombard V."/>
            <person name="Magnuson J."/>
            <person name="Maillard F."/>
            <person name="Morin E."/>
            <person name="Murat C."/>
            <person name="Nolan M."/>
            <person name="Ohm R."/>
            <person name="Pangilinan J."/>
            <person name="Pereira M."/>
            <person name="Perotto S."/>
            <person name="Peter M."/>
            <person name="Riley R."/>
            <person name="Sitrit Y."/>
            <person name="Stielow B."/>
            <person name="Szollosi G."/>
            <person name="Zifcakova L."/>
            <person name="Stursova M."/>
            <person name="Spatafora J.W."/>
            <person name="Tedersoo L."/>
            <person name="Vaario L.-M."/>
            <person name="Yamada A."/>
            <person name="Yan M."/>
            <person name="Wang P."/>
            <person name="Xu J."/>
            <person name="Bruns T."/>
            <person name="Baldrian P."/>
            <person name="Vilgalys R."/>
            <person name="Henrissat B."/>
            <person name="Grigoriev I.V."/>
            <person name="Hibbett D."/>
            <person name="Nagy L.G."/>
            <person name="Martin F.M."/>
        </authorList>
    </citation>
    <scope>NUCLEOTIDE SEQUENCE</scope>
    <source>
        <strain evidence="2">BED1</strain>
    </source>
</reference>
<keyword evidence="1" id="KW-0812">Transmembrane</keyword>
<protein>
    <submittedName>
        <fullName evidence="2">Uncharacterized protein</fullName>
    </submittedName>
</protein>
<dbReference type="AlphaFoldDB" id="A0AAD4G8H0"/>
<name>A0AAD4G8H0_BOLED</name>
<keyword evidence="1" id="KW-1133">Transmembrane helix</keyword>
<keyword evidence="1" id="KW-0472">Membrane</keyword>
<dbReference type="Proteomes" id="UP001194468">
    <property type="component" value="Unassembled WGS sequence"/>
</dbReference>
<sequence>MAFNVMAAAAAAHGTAQQLYVHLDLSKLGWFEQFWAAWYIWIDNPVIATSLMSFLLHEAEGIYSRALPLERGTQR</sequence>
<comment type="caution">
    <text evidence="2">The sequence shown here is derived from an EMBL/GenBank/DDBJ whole genome shotgun (WGS) entry which is preliminary data.</text>
</comment>
<feature type="transmembrane region" description="Helical" evidence="1">
    <location>
        <begin position="38"/>
        <end position="56"/>
    </location>
</feature>
<evidence type="ECO:0000313" key="3">
    <source>
        <dbReference type="Proteomes" id="UP001194468"/>
    </source>
</evidence>
<reference evidence="2" key="2">
    <citation type="journal article" date="2020" name="Nat. Commun.">
        <title>Large-scale genome sequencing of mycorrhizal fungi provides insights into the early evolution of symbiotic traits.</title>
        <authorList>
            <person name="Miyauchi S."/>
            <person name="Kiss E."/>
            <person name="Kuo A."/>
            <person name="Drula E."/>
            <person name="Kohler A."/>
            <person name="Sanchez-Garcia M."/>
            <person name="Morin E."/>
            <person name="Andreopoulos B."/>
            <person name="Barry K.W."/>
            <person name="Bonito G."/>
            <person name="Buee M."/>
            <person name="Carver A."/>
            <person name="Chen C."/>
            <person name="Cichocki N."/>
            <person name="Clum A."/>
            <person name="Culley D."/>
            <person name="Crous P.W."/>
            <person name="Fauchery L."/>
            <person name="Girlanda M."/>
            <person name="Hayes R.D."/>
            <person name="Keri Z."/>
            <person name="LaButti K."/>
            <person name="Lipzen A."/>
            <person name="Lombard V."/>
            <person name="Magnuson J."/>
            <person name="Maillard F."/>
            <person name="Murat C."/>
            <person name="Nolan M."/>
            <person name="Ohm R.A."/>
            <person name="Pangilinan J."/>
            <person name="Pereira M.F."/>
            <person name="Perotto S."/>
            <person name="Peter M."/>
            <person name="Pfister S."/>
            <person name="Riley R."/>
            <person name="Sitrit Y."/>
            <person name="Stielow J.B."/>
            <person name="Szollosi G."/>
            <person name="Zifcakova L."/>
            <person name="Stursova M."/>
            <person name="Spatafora J.W."/>
            <person name="Tedersoo L."/>
            <person name="Vaario L.M."/>
            <person name="Yamada A."/>
            <person name="Yan M."/>
            <person name="Wang P."/>
            <person name="Xu J."/>
            <person name="Bruns T."/>
            <person name="Baldrian P."/>
            <person name="Vilgalys R."/>
            <person name="Dunand C."/>
            <person name="Henrissat B."/>
            <person name="Grigoriev I.V."/>
            <person name="Hibbett D."/>
            <person name="Nagy L.G."/>
            <person name="Martin F.M."/>
        </authorList>
    </citation>
    <scope>NUCLEOTIDE SEQUENCE</scope>
    <source>
        <strain evidence="2">BED1</strain>
    </source>
</reference>
<organism evidence="2 3">
    <name type="scientific">Boletus edulis BED1</name>
    <dbReference type="NCBI Taxonomy" id="1328754"/>
    <lineage>
        <taxon>Eukaryota</taxon>
        <taxon>Fungi</taxon>
        <taxon>Dikarya</taxon>
        <taxon>Basidiomycota</taxon>
        <taxon>Agaricomycotina</taxon>
        <taxon>Agaricomycetes</taxon>
        <taxon>Agaricomycetidae</taxon>
        <taxon>Boletales</taxon>
        <taxon>Boletineae</taxon>
        <taxon>Boletaceae</taxon>
        <taxon>Boletoideae</taxon>
        <taxon>Boletus</taxon>
    </lineage>
</organism>
<accession>A0AAD4G8H0</accession>